<dbReference type="Proteomes" id="UP000240931">
    <property type="component" value="Segment"/>
</dbReference>
<evidence type="ECO:0000313" key="4">
    <source>
        <dbReference type="Proteomes" id="UP000317227"/>
    </source>
</evidence>
<dbReference type="Proteomes" id="UP000317227">
    <property type="component" value="Segment"/>
</dbReference>
<keyword evidence="3" id="KW-1185">Reference proteome</keyword>
<evidence type="ECO:0000313" key="2">
    <source>
        <dbReference type="EMBL" id="VUE36400.1"/>
    </source>
</evidence>
<dbReference type="OrthoDB" id="26001at10239"/>
<sequence>MTNNEALKLAVQMHKTFNEVDSPISLDFELCEYRWRIDGDCICYIEEDGTIDDFEGGNYYSLEICYISYEDDEFLHAKVDNGCGDRYYIVFLKENLLPNENDW</sequence>
<organism evidence="1 3">
    <name type="scientific">Yersinia phage fHe-Yen9-04</name>
    <dbReference type="NCBI Taxonomy" id="2052742"/>
    <lineage>
        <taxon>Viruses</taxon>
        <taxon>Duplodnaviria</taxon>
        <taxon>Heunggongvirae</taxon>
        <taxon>Uroviricota</taxon>
        <taxon>Caudoviricetes</taxon>
        <taxon>Eneladusvirus</taxon>
        <taxon>Eneladusvirus Yen904</taxon>
    </lineage>
</organism>
<name>A0A2C9CXS8_9CAUD</name>
<dbReference type="GeneID" id="40100772"/>
<reference evidence="2 4" key="3">
    <citation type="submission" date="2019-06" db="EMBL/GenBank/DDBJ databases">
        <authorList>
            <person name="Bower L."/>
            <person name="Leinonen R."/>
        </authorList>
    </citation>
    <scope>NUCLEOTIDE SEQUENCE [LARGE SCALE GENOMIC DNA]</scope>
</reference>
<dbReference type="RefSeq" id="YP_009623964.1">
    <property type="nucleotide sequence ID" value="NC_042116.1"/>
</dbReference>
<protein>
    <submittedName>
        <fullName evidence="1">Uncharacterized protein</fullName>
    </submittedName>
</protein>
<dbReference type="EMBL" id="LR596615">
    <property type="protein sequence ID" value="VUE36400.1"/>
    <property type="molecule type" value="Genomic_DNA"/>
</dbReference>
<evidence type="ECO:0000313" key="1">
    <source>
        <dbReference type="EMBL" id="SOK58631.1"/>
    </source>
</evidence>
<proteinExistence type="predicted"/>
<dbReference type="EMBL" id="LT960551">
    <property type="protein sequence ID" value="SOK58631.1"/>
    <property type="molecule type" value="Genomic_DNA"/>
</dbReference>
<gene>
    <name evidence="1" type="primary">g354</name>
</gene>
<reference evidence="1" key="2">
    <citation type="submission" date="2017-10" db="EMBL/GenBank/DDBJ databases">
        <authorList>
            <person name="Banno H."/>
            <person name="Chua N.-H."/>
        </authorList>
    </citation>
    <scope>NUCLEOTIDE SEQUENCE [LARGE SCALE GENOMIC DNA]</scope>
</reference>
<reference evidence="3" key="1">
    <citation type="submission" date="2017-10" db="EMBL/GenBank/DDBJ databases">
        <authorList>
            <person name="Skurnik M."/>
        </authorList>
    </citation>
    <scope>NUCLEOTIDE SEQUENCE [LARGE SCALE GENOMIC DNA]</scope>
</reference>
<evidence type="ECO:0000313" key="3">
    <source>
        <dbReference type="Proteomes" id="UP000240931"/>
    </source>
</evidence>
<accession>A0A2C9CXS8</accession>
<dbReference type="KEGG" id="vg:40100772"/>